<dbReference type="SUPFAM" id="SSF82199">
    <property type="entry name" value="SET domain"/>
    <property type="match status" value="1"/>
</dbReference>
<keyword evidence="2" id="KW-0489">Methyltransferase</keyword>
<dbReference type="AlphaFoldDB" id="A0A3S5A980"/>
<dbReference type="PROSITE" id="PS51633">
    <property type="entry name" value="CXC"/>
    <property type="match status" value="1"/>
</dbReference>
<keyword evidence="4" id="KW-0949">S-adenosyl-L-methionine</keyword>
<keyword evidence="10" id="KW-1185">Reference proteome</keyword>
<dbReference type="InterPro" id="IPR041355">
    <property type="entry name" value="Pre-SET_CXC"/>
</dbReference>
<evidence type="ECO:0000259" key="8">
    <source>
        <dbReference type="PROSITE" id="PS51633"/>
    </source>
</evidence>
<sequence length="125" mass="13272">MGCRCRGQCNTKVCPCLLAVRECDPDLCTSCGANLPGRPHIVSGLPCTSSSSSSLPTLASVTSSAQTNNQLPHSHSTNSLTGGSCKNVAIQRGWRKHLLMAPSDVAGYVDSFGHCLRLPFKYHPD</sequence>
<feature type="domain" description="CXC" evidence="8">
    <location>
        <begin position="1"/>
        <end position="48"/>
    </location>
</feature>
<evidence type="ECO:0000256" key="4">
    <source>
        <dbReference type="ARBA" id="ARBA00022691"/>
    </source>
</evidence>
<protein>
    <recommendedName>
        <fullName evidence="1">[histone H3]-lysine(27) N-trimethyltransferase</fullName>
        <ecNumber evidence="1">2.1.1.356</ecNumber>
    </recommendedName>
</protein>
<dbReference type="Pfam" id="PF18264">
    <property type="entry name" value="preSET_CXC"/>
    <property type="match status" value="1"/>
</dbReference>
<dbReference type="InterPro" id="IPR026489">
    <property type="entry name" value="CXC_dom"/>
</dbReference>
<organism evidence="9 10">
    <name type="scientific">Protopolystoma xenopodis</name>
    <dbReference type="NCBI Taxonomy" id="117903"/>
    <lineage>
        <taxon>Eukaryota</taxon>
        <taxon>Metazoa</taxon>
        <taxon>Spiralia</taxon>
        <taxon>Lophotrochozoa</taxon>
        <taxon>Platyhelminthes</taxon>
        <taxon>Monogenea</taxon>
        <taxon>Polyopisthocotylea</taxon>
        <taxon>Polystomatidea</taxon>
        <taxon>Polystomatidae</taxon>
        <taxon>Protopolystoma</taxon>
    </lineage>
</organism>
<dbReference type="EC" id="2.1.1.356" evidence="1"/>
<keyword evidence="3" id="KW-0808">Transferase</keyword>
<evidence type="ECO:0000256" key="7">
    <source>
        <dbReference type="SAM" id="MobiDB-lite"/>
    </source>
</evidence>
<dbReference type="Gene3D" id="2.170.270.10">
    <property type="entry name" value="SET domain"/>
    <property type="match status" value="1"/>
</dbReference>
<evidence type="ECO:0000256" key="6">
    <source>
        <dbReference type="ARBA" id="ARBA00023163"/>
    </source>
</evidence>
<keyword evidence="6" id="KW-0804">Transcription</keyword>
<evidence type="ECO:0000313" key="10">
    <source>
        <dbReference type="Proteomes" id="UP000784294"/>
    </source>
</evidence>
<dbReference type="InterPro" id="IPR045318">
    <property type="entry name" value="EZH1/2-like"/>
</dbReference>
<evidence type="ECO:0000313" key="9">
    <source>
        <dbReference type="EMBL" id="VEL30984.1"/>
    </source>
</evidence>
<evidence type="ECO:0000256" key="3">
    <source>
        <dbReference type="ARBA" id="ARBA00022679"/>
    </source>
</evidence>
<evidence type="ECO:0000256" key="2">
    <source>
        <dbReference type="ARBA" id="ARBA00022603"/>
    </source>
</evidence>
<reference evidence="9" key="1">
    <citation type="submission" date="2018-11" db="EMBL/GenBank/DDBJ databases">
        <authorList>
            <consortium name="Pathogen Informatics"/>
        </authorList>
    </citation>
    <scope>NUCLEOTIDE SEQUENCE</scope>
</reference>
<feature type="compositionally biased region" description="Polar residues" evidence="7">
    <location>
        <begin position="66"/>
        <end position="79"/>
    </location>
</feature>
<dbReference type="GO" id="GO:0003682">
    <property type="term" value="F:chromatin binding"/>
    <property type="evidence" value="ECO:0007669"/>
    <property type="project" value="TreeGrafter"/>
</dbReference>
<gene>
    <name evidence="9" type="ORF">PXEA_LOCUS24424</name>
</gene>
<dbReference type="OrthoDB" id="6141102at2759"/>
<dbReference type="GO" id="GO:0032259">
    <property type="term" value="P:methylation"/>
    <property type="evidence" value="ECO:0007669"/>
    <property type="project" value="UniProtKB-KW"/>
</dbReference>
<keyword evidence="5" id="KW-0805">Transcription regulation</keyword>
<dbReference type="PANTHER" id="PTHR45747:SF4">
    <property type="entry name" value="HISTONE-LYSINE N-METHYLTRANSFERASE E(Z)"/>
    <property type="match status" value="1"/>
</dbReference>
<dbReference type="PANTHER" id="PTHR45747">
    <property type="entry name" value="HISTONE-LYSINE N-METHYLTRANSFERASE E(Z)"/>
    <property type="match status" value="1"/>
</dbReference>
<dbReference type="GO" id="GO:0035098">
    <property type="term" value="C:ESC/E(Z) complex"/>
    <property type="evidence" value="ECO:0007669"/>
    <property type="project" value="TreeGrafter"/>
</dbReference>
<comment type="caution">
    <text evidence="9">The sequence shown here is derived from an EMBL/GenBank/DDBJ whole genome shotgun (WGS) entry which is preliminary data.</text>
</comment>
<dbReference type="GO" id="GO:0031507">
    <property type="term" value="P:heterochromatin formation"/>
    <property type="evidence" value="ECO:0007669"/>
    <property type="project" value="TreeGrafter"/>
</dbReference>
<accession>A0A3S5A980</accession>
<dbReference type="Proteomes" id="UP000784294">
    <property type="component" value="Unassembled WGS sequence"/>
</dbReference>
<name>A0A3S5A980_9PLAT</name>
<dbReference type="EMBL" id="CAAALY010117485">
    <property type="protein sequence ID" value="VEL30984.1"/>
    <property type="molecule type" value="Genomic_DNA"/>
</dbReference>
<dbReference type="GO" id="GO:0140951">
    <property type="term" value="F:histone H3K27 trimethyltransferase activity"/>
    <property type="evidence" value="ECO:0007669"/>
    <property type="project" value="UniProtKB-EC"/>
</dbReference>
<evidence type="ECO:0000256" key="5">
    <source>
        <dbReference type="ARBA" id="ARBA00023015"/>
    </source>
</evidence>
<dbReference type="InterPro" id="IPR046341">
    <property type="entry name" value="SET_dom_sf"/>
</dbReference>
<feature type="region of interest" description="Disordered" evidence="7">
    <location>
        <begin position="58"/>
        <end position="79"/>
    </location>
</feature>
<evidence type="ECO:0000256" key="1">
    <source>
        <dbReference type="ARBA" id="ARBA00012186"/>
    </source>
</evidence>
<proteinExistence type="predicted"/>